<dbReference type="EMBL" id="JASKMB010000021">
    <property type="protein sequence ID" value="MDT6972617.1"/>
    <property type="molecule type" value="Genomic_DNA"/>
</dbReference>
<dbReference type="InterPro" id="IPR001279">
    <property type="entry name" value="Metallo-B-lactamas"/>
</dbReference>
<comment type="caution">
    <text evidence="2">The sequence shown here is derived from an EMBL/GenBank/DDBJ whole genome shotgun (WGS) entry which is preliminary data.</text>
</comment>
<evidence type="ECO:0000259" key="1">
    <source>
        <dbReference type="SMART" id="SM00849"/>
    </source>
</evidence>
<evidence type="ECO:0000313" key="3">
    <source>
        <dbReference type="Proteomes" id="UP001257895"/>
    </source>
</evidence>
<dbReference type="Pfam" id="PF00753">
    <property type="entry name" value="Lactamase_B"/>
    <property type="match status" value="1"/>
</dbReference>
<dbReference type="RefSeq" id="WP_019524862.1">
    <property type="nucleotide sequence ID" value="NZ_BAAAGV010000021.1"/>
</dbReference>
<accession>A0ABU3JC22</accession>
<sequence length="319" mass="33493">MTGALPGAAAHDELGAAPAPVRLEEIADGVFAYVQPEGGWCVSNAGVLVGKDLTAVIDTTATESRARALSTAIGTVSVAPVGLVVNTHFHGDHTFGNAIVGNGRAVVVAHERLRDEAAAAGLGLTGLWPAVDWGDVTVTLPHLTYRDGLTLHLGERSFELIHPGPAHTTNDTLVWLPRERVLFAGDILMPGCTPFVLMGSIEGSLRTLDRLRDLAPRTVVGGHGPVAGPEVIEETAAYLRWVREAAARGREAGLTPLQTAWEAAPGPYGHWLDAERLVGNLHRAYAELAGEPLGSPLDVVGVFGELVEFNGGKLPACYA</sequence>
<evidence type="ECO:0000313" key="2">
    <source>
        <dbReference type="EMBL" id="MDT6972617.1"/>
    </source>
</evidence>
<feature type="domain" description="Metallo-beta-lactamase" evidence="1">
    <location>
        <begin position="42"/>
        <end position="223"/>
    </location>
</feature>
<name>A0ABU3JC22_9ACTN</name>
<organism evidence="2 3">
    <name type="scientific">Streptomyces thermocarboxydus</name>
    <dbReference type="NCBI Taxonomy" id="59299"/>
    <lineage>
        <taxon>Bacteria</taxon>
        <taxon>Bacillati</taxon>
        <taxon>Actinomycetota</taxon>
        <taxon>Actinomycetes</taxon>
        <taxon>Kitasatosporales</taxon>
        <taxon>Streptomycetaceae</taxon>
        <taxon>Streptomyces</taxon>
    </lineage>
</organism>
<protein>
    <submittedName>
        <fullName evidence="2">MBL fold metallo-hydrolase</fullName>
    </submittedName>
</protein>
<dbReference type="Gene3D" id="3.60.15.10">
    <property type="entry name" value="Ribonuclease Z/Hydroxyacylglutathione hydrolase-like"/>
    <property type="match status" value="1"/>
</dbReference>
<dbReference type="InterPro" id="IPR036866">
    <property type="entry name" value="RibonucZ/Hydroxyglut_hydro"/>
</dbReference>
<reference evidence="2 3" key="1">
    <citation type="submission" date="2023-05" db="EMBL/GenBank/DDBJ databases">
        <title>Streptomyces fuscus sp. nov., a brown-black pigment producing actinomyces isolated from dry sand of Sea duck farm.</title>
        <authorList>
            <person name="Xie J."/>
            <person name="Shen N."/>
        </authorList>
    </citation>
    <scope>NUCLEOTIDE SEQUENCE [LARGE SCALE GENOMIC DNA]</scope>
    <source>
        <strain evidence="2 3">CGMCC 4.1883</strain>
    </source>
</reference>
<dbReference type="PANTHER" id="PTHR42951">
    <property type="entry name" value="METALLO-BETA-LACTAMASE DOMAIN-CONTAINING"/>
    <property type="match status" value="1"/>
</dbReference>
<dbReference type="PANTHER" id="PTHR42951:SF4">
    <property type="entry name" value="ACYL-COENZYME A THIOESTERASE MBLAC2"/>
    <property type="match status" value="1"/>
</dbReference>
<dbReference type="Proteomes" id="UP001257895">
    <property type="component" value="Unassembled WGS sequence"/>
</dbReference>
<dbReference type="SUPFAM" id="SSF56281">
    <property type="entry name" value="Metallo-hydrolase/oxidoreductase"/>
    <property type="match status" value="1"/>
</dbReference>
<gene>
    <name evidence="2" type="ORF">QNO05_22645</name>
</gene>
<dbReference type="SMART" id="SM00849">
    <property type="entry name" value="Lactamase_B"/>
    <property type="match status" value="1"/>
</dbReference>
<dbReference type="InterPro" id="IPR050855">
    <property type="entry name" value="NDM-1-like"/>
</dbReference>
<proteinExistence type="predicted"/>
<dbReference type="CDD" id="cd16282">
    <property type="entry name" value="metallo-hydrolase-like_MBL-fold"/>
    <property type="match status" value="1"/>
</dbReference>
<keyword evidence="3" id="KW-1185">Reference proteome</keyword>